<dbReference type="EC" id="2.7.11.1" evidence="17"/>
<evidence type="ECO:0000256" key="10">
    <source>
        <dbReference type="ARBA" id="ARBA00022777"/>
    </source>
</evidence>
<evidence type="ECO:0000256" key="16">
    <source>
        <dbReference type="ARBA" id="ARBA00023180"/>
    </source>
</evidence>
<evidence type="ECO:0000256" key="4">
    <source>
        <dbReference type="ARBA" id="ARBA00022536"/>
    </source>
</evidence>
<dbReference type="EMBL" id="BTGU01000035">
    <property type="protein sequence ID" value="GMN50957.1"/>
    <property type="molecule type" value="Genomic_DNA"/>
</dbReference>
<evidence type="ECO:0000256" key="1">
    <source>
        <dbReference type="ARBA" id="ARBA00004251"/>
    </source>
</evidence>
<keyword evidence="12 20" id="KW-1133">Transmembrane helix</keyword>
<evidence type="ECO:0000256" key="3">
    <source>
        <dbReference type="ARBA" id="ARBA00022527"/>
    </source>
</evidence>
<evidence type="ECO:0000256" key="9">
    <source>
        <dbReference type="ARBA" id="ARBA00022741"/>
    </source>
</evidence>
<dbReference type="CDD" id="cd00028">
    <property type="entry name" value="B_lectin"/>
    <property type="match status" value="1"/>
</dbReference>
<dbReference type="Gene3D" id="1.10.510.10">
    <property type="entry name" value="Transferase(Phosphotransferase) domain 1"/>
    <property type="match status" value="1"/>
</dbReference>
<dbReference type="Gene3D" id="3.30.200.20">
    <property type="entry name" value="Phosphorylase Kinase, domain 1"/>
    <property type="match status" value="1"/>
</dbReference>
<dbReference type="InterPro" id="IPR036426">
    <property type="entry name" value="Bulb-type_lectin_dom_sf"/>
</dbReference>
<dbReference type="CDD" id="cd14066">
    <property type="entry name" value="STKc_IRAK"/>
    <property type="match status" value="1"/>
</dbReference>
<evidence type="ECO:0000256" key="18">
    <source>
        <dbReference type="PROSITE-ProRule" id="PRU10141"/>
    </source>
</evidence>
<evidence type="ECO:0000256" key="2">
    <source>
        <dbReference type="ARBA" id="ARBA00022475"/>
    </source>
</evidence>
<dbReference type="SMART" id="SM00220">
    <property type="entry name" value="S_TKc"/>
    <property type="match status" value="1"/>
</dbReference>
<dbReference type="SUPFAM" id="SSF56112">
    <property type="entry name" value="Protein kinase-like (PK-like)"/>
    <property type="match status" value="1"/>
</dbReference>
<evidence type="ECO:0000259" key="21">
    <source>
        <dbReference type="PROSITE" id="PS50011"/>
    </source>
</evidence>
<keyword evidence="8" id="KW-0430">Lectin</keyword>
<feature type="region of interest" description="Disordered" evidence="19">
    <location>
        <begin position="692"/>
        <end position="721"/>
    </location>
</feature>
<dbReference type="InterPro" id="IPR011009">
    <property type="entry name" value="Kinase-like_dom_sf"/>
</dbReference>
<keyword evidence="24" id="KW-1185">Reference proteome</keyword>
<dbReference type="Proteomes" id="UP001187192">
    <property type="component" value="Unassembled WGS sequence"/>
</dbReference>
<evidence type="ECO:0000256" key="7">
    <source>
        <dbReference type="ARBA" id="ARBA00022729"/>
    </source>
</evidence>
<evidence type="ECO:0000256" key="19">
    <source>
        <dbReference type="SAM" id="MobiDB-lite"/>
    </source>
</evidence>
<dbReference type="Pfam" id="PF07714">
    <property type="entry name" value="PK_Tyr_Ser-Thr"/>
    <property type="match status" value="1"/>
</dbReference>
<keyword evidence="10 17" id="KW-0418">Kinase</keyword>
<keyword evidence="14" id="KW-1015">Disulfide bond</keyword>
<evidence type="ECO:0000256" key="15">
    <source>
        <dbReference type="ARBA" id="ARBA00023170"/>
    </source>
</evidence>
<name>A0AA88AD03_FICCA</name>
<keyword evidence="15" id="KW-0675">Receptor</keyword>
<evidence type="ECO:0000259" key="22">
    <source>
        <dbReference type="PROSITE" id="PS50927"/>
    </source>
</evidence>
<dbReference type="GO" id="GO:0005886">
    <property type="term" value="C:plasma membrane"/>
    <property type="evidence" value="ECO:0007669"/>
    <property type="project" value="UniProtKB-SubCell"/>
</dbReference>
<keyword evidence="16" id="KW-0325">Glycoprotein</keyword>
<keyword evidence="5 17" id="KW-0808">Transferase</keyword>
<dbReference type="GO" id="GO:0045087">
    <property type="term" value="P:innate immune response"/>
    <property type="evidence" value="ECO:0007669"/>
    <property type="project" value="UniProtKB-ARBA"/>
</dbReference>
<dbReference type="GO" id="GO:0031625">
    <property type="term" value="F:ubiquitin protein ligase binding"/>
    <property type="evidence" value="ECO:0007669"/>
    <property type="project" value="UniProtKB-ARBA"/>
</dbReference>
<dbReference type="Pfam" id="PF01453">
    <property type="entry name" value="B_lectin"/>
    <property type="match status" value="1"/>
</dbReference>
<dbReference type="PANTHER" id="PTHR27002">
    <property type="entry name" value="RECEPTOR-LIKE SERINE/THREONINE-PROTEIN KINASE SD1-8"/>
    <property type="match status" value="1"/>
</dbReference>
<dbReference type="InterPro" id="IPR017441">
    <property type="entry name" value="Protein_kinase_ATP_BS"/>
</dbReference>
<evidence type="ECO:0000256" key="12">
    <source>
        <dbReference type="ARBA" id="ARBA00022989"/>
    </source>
</evidence>
<dbReference type="SMART" id="SM00108">
    <property type="entry name" value="B_lectin"/>
    <property type="match status" value="1"/>
</dbReference>
<dbReference type="Gene3D" id="2.90.10.10">
    <property type="entry name" value="Bulb-type lectin domain"/>
    <property type="match status" value="1"/>
</dbReference>
<dbReference type="PROSITE" id="PS50011">
    <property type="entry name" value="PROTEIN_KINASE_DOM"/>
    <property type="match status" value="1"/>
</dbReference>
<dbReference type="InterPro" id="IPR001480">
    <property type="entry name" value="Bulb-type_lectin_dom"/>
</dbReference>
<accession>A0AA88AD03</accession>
<dbReference type="InterPro" id="IPR024171">
    <property type="entry name" value="SRK-like_kinase"/>
</dbReference>
<dbReference type="InterPro" id="IPR000719">
    <property type="entry name" value="Prot_kinase_dom"/>
</dbReference>
<sequence>MGAKDKDSGELIIYLFLLLYWCSLKYCYATYNITSSQALSQGQTLVSPSQSFELGFFSPNSTANHQYIGIWYKEVSPLKVVWVANRENPLRLTDSNASLTIGSNGNLELLDGNNKLVWSTNITVASNRSVAVLSDNGNFLLKDGTSGEELWQSFQHPGDTFLPGAVLGFNTKTGESYVLTSWKTDTDPSLGNFIAGLSTHKPSQLFIWSNGSTPRWRSGPWEKSKFAGIPEMNTLYQSPIDLVEDAEKGTTYINFNSYNTSVVMYCGLSSGGVLKTMVKEKGGDWYNDWEAPTHRCEVYGMCGPFGVCRDSESLICQCMRGFVPKSIEEWRDGNWTGGCVRRRQLLCETNTSSPSSKDDGLVDMQSFSSGGEDLFLRLAHSELVNVKETREHTDVIQHDQTKLPTFDFGAILVATNHFSMENKLGQGGFGSVYKGKLQDGKEIAVKRLSSSSGQGVQEFKNEMILISKLQHRNLVRLMGYCVEEEEKLLVYEFMPNKSLDYFIFEPRRSTQLNWTTRMNIINGIARGLMYLHRDSCARVIHRDLKASNILLDGKMNPKISDFGLARLFQGSIVLATTRRIVGTLGYMSPEYAMRGTFSEKSDVFSFGVLILEIVSGQKNTGFNYSDQHSSLISYAWQSWNESRGVDLVDDALADSYSTEEAIRCVHIGLLCVQDFAADRPSMPEVISMLSNETNRSQPKQPIFTLQNSPVPDVRSQNDSKLSANEATMSLVVGR</sequence>
<organism evidence="23 24">
    <name type="scientific">Ficus carica</name>
    <name type="common">Common fig</name>
    <dbReference type="NCBI Taxonomy" id="3494"/>
    <lineage>
        <taxon>Eukaryota</taxon>
        <taxon>Viridiplantae</taxon>
        <taxon>Streptophyta</taxon>
        <taxon>Embryophyta</taxon>
        <taxon>Tracheophyta</taxon>
        <taxon>Spermatophyta</taxon>
        <taxon>Magnoliopsida</taxon>
        <taxon>eudicotyledons</taxon>
        <taxon>Gunneridae</taxon>
        <taxon>Pentapetalae</taxon>
        <taxon>rosids</taxon>
        <taxon>fabids</taxon>
        <taxon>Rosales</taxon>
        <taxon>Moraceae</taxon>
        <taxon>Ficeae</taxon>
        <taxon>Ficus</taxon>
    </lineage>
</organism>
<keyword evidence="9 17" id="KW-0547">Nucleotide-binding</keyword>
<dbReference type="FunFam" id="3.30.200.20:FF:000330">
    <property type="entry name" value="G-type lectin S-receptor-like serine/threonine-protein kinase At4g03230"/>
    <property type="match status" value="1"/>
</dbReference>
<dbReference type="InterPro" id="IPR000858">
    <property type="entry name" value="S_locus_glycoprot_dom"/>
</dbReference>
<proteinExistence type="inferred from homology"/>
<comment type="caution">
    <text evidence="23">The sequence shown here is derived from an EMBL/GenBank/DDBJ whole genome shotgun (WGS) entry which is preliminary data.</text>
</comment>
<keyword evidence="7" id="KW-0732">Signal</keyword>
<evidence type="ECO:0000256" key="13">
    <source>
        <dbReference type="ARBA" id="ARBA00023136"/>
    </source>
</evidence>
<dbReference type="FunFam" id="1.10.510.10:FF:000345">
    <property type="entry name" value="G-type lectin S-receptor-like serine/threonine-protein kinase"/>
    <property type="match status" value="1"/>
</dbReference>
<evidence type="ECO:0000256" key="20">
    <source>
        <dbReference type="SAM" id="Phobius"/>
    </source>
</evidence>
<keyword evidence="4" id="KW-0245">EGF-like domain</keyword>
<dbReference type="InterPro" id="IPR008271">
    <property type="entry name" value="Ser/Thr_kinase_AS"/>
</dbReference>
<evidence type="ECO:0000313" key="23">
    <source>
        <dbReference type="EMBL" id="GMN50957.1"/>
    </source>
</evidence>
<comment type="catalytic activity">
    <reaction evidence="17">
        <text>L-seryl-[protein] + ATP = O-phospho-L-seryl-[protein] + ADP + H(+)</text>
        <dbReference type="Rhea" id="RHEA:17989"/>
        <dbReference type="Rhea" id="RHEA-COMP:9863"/>
        <dbReference type="Rhea" id="RHEA-COMP:11604"/>
        <dbReference type="ChEBI" id="CHEBI:15378"/>
        <dbReference type="ChEBI" id="CHEBI:29999"/>
        <dbReference type="ChEBI" id="CHEBI:30616"/>
        <dbReference type="ChEBI" id="CHEBI:83421"/>
        <dbReference type="ChEBI" id="CHEBI:456216"/>
        <dbReference type="EC" id="2.7.11.1"/>
    </reaction>
</comment>
<dbReference type="InterPro" id="IPR001245">
    <property type="entry name" value="Ser-Thr/Tyr_kinase_cat_dom"/>
</dbReference>
<dbReference type="PIRSF" id="PIRSF000641">
    <property type="entry name" value="SRK"/>
    <property type="match status" value="1"/>
</dbReference>
<comment type="subcellular location">
    <subcellularLocation>
        <location evidence="1">Cell membrane</location>
        <topology evidence="1">Single-pass type I membrane protein</topology>
    </subcellularLocation>
</comment>
<dbReference type="FunFam" id="2.90.10.10:FF:000003">
    <property type="entry name" value="G-type lectin S-receptor-like serine/threonine-protein kinase"/>
    <property type="match status" value="1"/>
</dbReference>
<comment type="catalytic activity">
    <reaction evidence="17">
        <text>L-threonyl-[protein] + ATP = O-phospho-L-threonyl-[protein] + ADP + H(+)</text>
        <dbReference type="Rhea" id="RHEA:46608"/>
        <dbReference type="Rhea" id="RHEA-COMP:11060"/>
        <dbReference type="Rhea" id="RHEA-COMP:11605"/>
        <dbReference type="ChEBI" id="CHEBI:15378"/>
        <dbReference type="ChEBI" id="CHEBI:30013"/>
        <dbReference type="ChEBI" id="CHEBI:30616"/>
        <dbReference type="ChEBI" id="CHEBI:61977"/>
        <dbReference type="ChEBI" id="CHEBI:456216"/>
        <dbReference type="EC" id="2.7.11.1"/>
    </reaction>
</comment>
<keyword evidence="3 17" id="KW-0723">Serine/threonine-protein kinase</keyword>
<feature type="transmembrane region" description="Helical" evidence="20">
    <location>
        <begin position="12"/>
        <end position="31"/>
    </location>
</feature>
<dbReference type="PROSITE" id="PS00108">
    <property type="entry name" value="PROTEIN_KINASE_ST"/>
    <property type="match status" value="1"/>
</dbReference>
<evidence type="ECO:0000313" key="24">
    <source>
        <dbReference type="Proteomes" id="UP001187192"/>
    </source>
</evidence>
<evidence type="ECO:0000256" key="5">
    <source>
        <dbReference type="ARBA" id="ARBA00022679"/>
    </source>
</evidence>
<dbReference type="GO" id="GO:0048544">
    <property type="term" value="P:recognition of pollen"/>
    <property type="evidence" value="ECO:0007669"/>
    <property type="project" value="InterPro"/>
</dbReference>
<evidence type="ECO:0000256" key="17">
    <source>
        <dbReference type="PIRNR" id="PIRNR000641"/>
    </source>
</evidence>
<evidence type="ECO:0000256" key="6">
    <source>
        <dbReference type="ARBA" id="ARBA00022692"/>
    </source>
</evidence>
<gene>
    <name evidence="23" type="ORF">TIFTF001_020116</name>
</gene>
<keyword evidence="11 17" id="KW-0067">ATP-binding</keyword>
<feature type="domain" description="Protein kinase" evidence="21">
    <location>
        <begin position="418"/>
        <end position="703"/>
    </location>
</feature>
<dbReference type="Pfam" id="PF00954">
    <property type="entry name" value="S_locus_glycop"/>
    <property type="match status" value="1"/>
</dbReference>
<dbReference type="PANTHER" id="PTHR27002:SF950">
    <property type="entry name" value="PROTEIN KINASE DOMAIN-CONTAINING PROTEIN"/>
    <property type="match status" value="1"/>
</dbReference>
<dbReference type="PROSITE" id="PS00107">
    <property type="entry name" value="PROTEIN_KINASE_ATP"/>
    <property type="match status" value="1"/>
</dbReference>
<feature type="binding site" evidence="18">
    <location>
        <position position="446"/>
    </location>
    <ligand>
        <name>ATP</name>
        <dbReference type="ChEBI" id="CHEBI:30616"/>
    </ligand>
</feature>
<feature type="domain" description="Bulb-type lectin" evidence="22">
    <location>
        <begin position="30"/>
        <end position="154"/>
    </location>
</feature>
<dbReference type="GO" id="GO:0005524">
    <property type="term" value="F:ATP binding"/>
    <property type="evidence" value="ECO:0007669"/>
    <property type="project" value="UniProtKB-UniRule"/>
</dbReference>
<dbReference type="GO" id="GO:0030246">
    <property type="term" value="F:carbohydrate binding"/>
    <property type="evidence" value="ECO:0007669"/>
    <property type="project" value="UniProtKB-KW"/>
</dbReference>
<protein>
    <recommendedName>
        <fullName evidence="17">Receptor-like serine/threonine-protein kinase</fullName>
        <ecNumber evidence="17">2.7.11.1</ecNumber>
    </recommendedName>
</protein>
<reference evidence="23" key="1">
    <citation type="submission" date="2023-07" db="EMBL/GenBank/DDBJ databases">
        <title>draft genome sequence of fig (Ficus carica).</title>
        <authorList>
            <person name="Takahashi T."/>
            <person name="Nishimura K."/>
        </authorList>
    </citation>
    <scope>NUCLEOTIDE SEQUENCE</scope>
</reference>
<evidence type="ECO:0000256" key="11">
    <source>
        <dbReference type="ARBA" id="ARBA00022840"/>
    </source>
</evidence>
<evidence type="ECO:0000256" key="8">
    <source>
        <dbReference type="ARBA" id="ARBA00022734"/>
    </source>
</evidence>
<keyword evidence="13 20" id="KW-0472">Membrane</keyword>
<evidence type="ECO:0000256" key="14">
    <source>
        <dbReference type="ARBA" id="ARBA00023157"/>
    </source>
</evidence>
<dbReference type="GO" id="GO:0004674">
    <property type="term" value="F:protein serine/threonine kinase activity"/>
    <property type="evidence" value="ECO:0007669"/>
    <property type="project" value="UniProtKB-KW"/>
</dbReference>
<dbReference type="AlphaFoldDB" id="A0AA88AD03"/>
<dbReference type="SUPFAM" id="SSF51110">
    <property type="entry name" value="alpha-D-mannose-specific plant lectins"/>
    <property type="match status" value="1"/>
</dbReference>
<dbReference type="PROSITE" id="PS50927">
    <property type="entry name" value="BULB_LECTIN"/>
    <property type="match status" value="1"/>
</dbReference>
<comment type="similarity">
    <text evidence="17">Belongs to the protein kinase superfamily. Ser/Thr protein kinase family.</text>
</comment>
<keyword evidence="2" id="KW-1003">Cell membrane</keyword>
<keyword evidence="6 20" id="KW-0812">Transmembrane</keyword>